<dbReference type="PANTHER" id="PTHR12202:SF0">
    <property type="entry name" value="ESF1 HOMOLOG"/>
    <property type="match status" value="1"/>
</dbReference>
<feature type="compositionally biased region" description="Basic and acidic residues" evidence="5">
    <location>
        <begin position="547"/>
        <end position="556"/>
    </location>
</feature>
<feature type="compositionally biased region" description="Acidic residues" evidence="5">
    <location>
        <begin position="148"/>
        <end position="168"/>
    </location>
</feature>
<dbReference type="EMBL" id="CALNXJ010000051">
    <property type="protein sequence ID" value="CAH3152598.1"/>
    <property type="molecule type" value="Genomic_DNA"/>
</dbReference>
<dbReference type="Pfam" id="PF08159">
    <property type="entry name" value="NUC153"/>
    <property type="match status" value="1"/>
</dbReference>
<feature type="region of interest" description="Disordered" evidence="5">
    <location>
        <begin position="644"/>
        <end position="675"/>
    </location>
</feature>
<evidence type="ECO:0000256" key="5">
    <source>
        <dbReference type="SAM" id="MobiDB-lite"/>
    </source>
</evidence>
<feature type="compositionally biased region" description="Basic and acidic residues" evidence="5">
    <location>
        <begin position="401"/>
        <end position="415"/>
    </location>
</feature>
<feature type="compositionally biased region" description="Basic and acidic residues" evidence="5">
    <location>
        <begin position="90"/>
        <end position="104"/>
    </location>
</feature>
<evidence type="ECO:0000256" key="4">
    <source>
        <dbReference type="ARBA" id="ARBA00023242"/>
    </source>
</evidence>
<evidence type="ECO:0000259" key="7">
    <source>
        <dbReference type="Pfam" id="PF25121"/>
    </source>
</evidence>
<evidence type="ECO:0000313" key="9">
    <source>
        <dbReference type="Proteomes" id="UP001159428"/>
    </source>
</evidence>
<accession>A0AAU9XQ63</accession>
<feature type="region of interest" description="Disordered" evidence="5">
    <location>
        <begin position="68"/>
        <end position="182"/>
    </location>
</feature>
<keyword evidence="3" id="KW-0175">Coiled coil</keyword>
<dbReference type="Pfam" id="PF25121">
    <property type="entry name" value="RRM_ESF1"/>
    <property type="match status" value="1"/>
</dbReference>
<feature type="compositionally biased region" description="Acidic residues" evidence="5">
    <location>
        <begin position="502"/>
        <end position="513"/>
    </location>
</feature>
<feature type="domain" description="NUC153" evidence="6">
    <location>
        <begin position="611"/>
        <end position="639"/>
    </location>
</feature>
<evidence type="ECO:0000256" key="3">
    <source>
        <dbReference type="ARBA" id="ARBA00023054"/>
    </source>
</evidence>
<name>A0AAU9XQ63_9CNID</name>
<evidence type="ECO:0008006" key="10">
    <source>
        <dbReference type="Google" id="ProtNLM"/>
    </source>
</evidence>
<dbReference type="InterPro" id="IPR012580">
    <property type="entry name" value="NUC153"/>
</dbReference>
<evidence type="ECO:0000256" key="1">
    <source>
        <dbReference type="ARBA" id="ARBA00004604"/>
    </source>
</evidence>
<evidence type="ECO:0000259" key="6">
    <source>
        <dbReference type="Pfam" id="PF08159"/>
    </source>
</evidence>
<protein>
    <recommendedName>
        <fullName evidence="10">NUC153 domain-containing protein</fullName>
    </recommendedName>
</protein>
<dbReference type="AlphaFoldDB" id="A0AAU9XQ63"/>
<dbReference type="PANTHER" id="PTHR12202">
    <property type="entry name" value="ESF1 HOMOLOG"/>
    <property type="match status" value="1"/>
</dbReference>
<dbReference type="InterPro" id="IPR056750">
    <property type="entry name" value="RRM_ESF1"/>
</dbReference>
<feature type="region of interest" description="Disordered" evidence="5">
    <location>
        <begin position="430"/>
        <end position="556"/>
    </location>
</feature>
<dbReference type="GO" id="GO:0005730">
    <property type="term" value="C:nucleolus"/>
    <property type="evidence" value="ECO:0007669"/>
    <property type="project" value="UniProtKB-SubCell"/>
</dbReference>
<feature type="region of interest" description="Disordered" evidence="5">
    <location>
        <begin position="391"/>
        <end position="415"/>
    </location>
</feature>
<feature type="compositionally biased region" description="Basic and acidic residues" evidence="5">
    <location>
        <begin position="573"/>
        <end position="585"/>
    </location>
</feature>
<feature type="compositionally biased region" description="Basic and acidic residues" evidence="5">
    <location>
        <begin position="430"/>
        <end position="439"/>
    </location>
</feature>
<keyword evidence="9" id="KW-1185">Reference proteome</keyword>
<feature type="compositionally biased region" description="Basic and acidic residues" evidence="5">
    <location>
        <begin position="659"/>
        <end position="672"/>
    </location>
</feature>
<keyword evidence="4" id="KW-0539">Nucleus</keyword>
<reference evidence="8 9" key="1">
    <citation type="submission" date="2022-05" db="EMBL/GenBank/DDBJ databases">
        <authorList>
            <consortium name="Genoscope - CEA"/>
            <person name="William W."/>
        </authorList>
    </citation>
    <scope>NUCLEOTIDE SEQUENCE [LARGE SCALE GENOMIC DNA]</scope>
</reference>
<proteinExistence type="inferred from homology"/>
<dbReference type="InterPro" id="IPR039754">
    <property type="entry name" value="Esf1"/>
</dbReference>
<comment type="caution">
    <text evidence="8">The sequence shown here is derived from an EMBL/GenBank/DDBJ whole genome shotgun (WGS) entry which is preliminary data.</text>
</comment>
<feature type="region of interest" description="Disordered" evidence="5">
    <location>
        <begin position="573"/>
        <end position="599"/>
    </location>
</feature>
<organism evidence="8 9">
    <name type="scientific">Pocillopora meandrina</name>
    <dbReference type="NCBI Taxonomy" id="46732"/>
    <lineage>
        <taxon>Eukaryota</taxon>
        <taxon>Metazoa</taxon>
        <taxon>Cnidaria</taxon>
        <taxon>Anthozoa</taxon>
        <taxon>Hexacorallia</taxon>
        <taxon>Scleractinia</taxon>
        <taxon>Astrocoeniina</taxon>
        <taxon>Pocilloporidae</taxon>
        <taxon>Pocillopora</taxon>
    </lineage>
</organism>
<dbReference type="GO" id="GO:0003723">
    <property type="term" value="F:RNA binding"/>
    <property type="evidence" value="ECO:0007669"/>
    <property type="project" value="TreeGrafter"/>
</dbReference>
<feature type="compositionally biased region" description="Basic and acidic residues" evidence="5">
    <location>
        <begin position="524"/>
        <end position="539"/>
    </location>
</feature>
<evidence type="ECO:0000256" key="2">
    <source>
        <dbReference type="ARBA" id="ARBA00009087"/>
    </source>
</evidence>
<evidence type="ECO:0000313" key="8">
    <source>
        <dbReference type="EMBL" id="CAH3152598.1"/>
    </source>
</evidence>
<dbReference type="Proteomes" id="UP001159428">
    <property type="component" value="Unassembled WGS sequence"/>
</dbReference>
<feature type="compositionally biased region" description="Basic and acidic residues" evidence="5">
    <location>
        <begin position="68"/>
        <end position="81"/>
    </location>
</feature>
<feature type="compositionally biased region" description="Acidic residues" evidence="5">
    <location>
        <begin position="118"/>
        <end position="140"/>
    </location>
</feature>
<comment type="similarity">
    <text evidence="2">Belongs to the ESF1 family.</text>
</comment>
<sequence>MEADQRFARVTQDPRFKKISRKEKKLKIDGRFQGMFTDTSFTTKYFVDKRGSKVKKTSKEDLHKFYEISDESDKEKEELKPKQKRKKIKEKLQKFHSSNEENHIKCKKIKSKEKCKDDENDDDDDDDDDDEGVSSDNEEVDISRGEGDIESSSDEEDEDIPEVEAIQDDVEHPWGEMGVSTKTTEDATRRLAVCNLDWDRVTATDLFVLFNSFKPREGIIQSIKIYPSEYGLEQMAKEECEGPVELKDDISDNEEAEDSKNREGSAFSTEKLRQYQLKRLRYFYAVVECNSKETAEVLYDECDGTEFELSGNLLDLRYIPDDMEFDQEPHSVATELPPVGMYTAPEFCTTALHQTNVKLTWDETDLGRQRATMRKFTKEDILEMDFNAYLASSSDEDEPEKNENGNHDLSDDEEKKIEKYKELLKEIEDREHKSDRDQELEITWEPGLQETTEDLVTSKLKEKERRQMTPWETYLQNKKEKRKEKRKEKEAANNNSTVRDSDESDDIPSDVDLSDPFFSQELGTDIKSKKTPDKMSNEKGKKKRKRKAEETEEEKKAKAELELLLMDEKDDRQHFSLKGIMEKEKKSKKKRKRKAKDEEILEDNFNVDLKDSRFDALFTSHHFAVDPSDPQYRKTKAMETILVERQKRRENSEIGNAHPRQEKGDQSLRKDPSLSLLVKSVKSKTGQFYEQKRKKKLKHK</sequence>
<gene>
    <name evidence="8" type="ORF">PMEA_00026746</name>
</gene>
<dbReference type="GO" id="GO:0006364">
    <property type="term" value="P:rRNA processing"/>
    <property type="evidence" value="ECO:0007669"/>
    <property type="project" value="InterPro"/>
</dbReference>
<feature type="domain" description="ESF1 RRM" evidence="7">
    <location>
        <begin position="188"/>
        <end position="334"/>
    </location>
</feature>
<comment type="subcellular location">
    <subcellularLocation>
        <location evidence="1">Nucleus</location>
        <location evidence="1">Nucleolus</location>
    </subcellularLocation>
</comment>